<dbReference type="PANTHER" id="PTHR12185:SF15">
    <property type="entry name" value="SID1 TRANSMEMBRANE FAMILY MEMBER 1"/>
    <property type="match status" value="1"/>
</dbReference>
<dbReference type="GO" id="GO:0005886">
    <property type="term" value="C:plasma membrane"/>
    <property type="evidence" value="ECO:0007669"/>
    <property type="project" value="TreeGrafter"/>
</dbReference>
<dbReference type="CTD" id="54847"/>
<evidence type="ECO:0000256" key="8">
    <source>
        <dbReference type="SAM" id="MobiDB-lite"/>
    </source>
</evidence>
<gene>
    <name evidence="12" type="primary">SIDT1</name>
</gene>
<evidence type="ECO:0000256" key="7">
    <source>
        <dbReference type="ARBA" id="ARBA00023180"/>
    </source>
</evidence>
<evidence type="ECO:0000256" key="1">
    <source>
        <dbReference type="ARBA" id="ARBA00004141"/>
    </source>
</evidence>
<evidence type="ECO:0000256" key="6">
    <source>
        <dbReference type="ARBA" id="ARBA00023136"/>
    </source>
</evidence>
<evidence type="ECO:0000256" key="3">
    <source>
        <dbReference type="ARBA" id="ARBA00022692"/>
    </source>
</evidence>
<evidence type="ECO:0000313" key="12">
    <source>
        <dbReference type="RefSeq" id="XP_011353746.1"/>
    </source>
</evidence>
<evidence type="ECO:0000256" key="4">
    <source>
        <dbReference type="ARBA" id="ARBA00022729"/>
    </source>
</evidence>
<feature type="transmembrane region" description="Helical" evidence="9">
    <location>
        <begin position="677"/>
        <end position="696"/>
    </location>
</feature>
<feature type="transmembrane region" description="Helical" evidence="9">
    <location>
        <begin position="786"/>
        <end position="805"/>
    </location>
</feature>
<dbReference type="PANTHER" id="PTHR12185">
    <property type="entry name" value="SID1 TRANSMEMBRANE FAMILY MEMEBER"/>
    <property type="match status" value="1"/>
</dbReference>
<keyword evidence="11" id="KW-1185">Reference proteome</keyword>
<dbReference type="Pfam" id="PF13965">
    <property type="entry name" value="SID-1_RNA_chan"/>
    <property type="match status" value="2"/>
</dbReference>
<keyword evidence="6 9" id="KW-0472">Membrane</keyword>
<dbReference type="Proteomes" id="UP000515202">
    <property type="component" value="Unplaced"/>
</dbReference>
<evidence type="ECO:0000256" key="9">
    <source>
        <dbReference type="SAM" id="Phobius"/>
    </source>
</evidence>
<dbReference type="AlphaFoldDB" id="A0A6P3PY76"/>
<dbReference type="GO" id="GO:0051033">
    <property type="term" value="F:RNA transmembrane transporter activity"/>
    <property type="evidence" value="ECO:0007669"/>
    <property type="project" value="TreeGrafter"/>
</dbReference>
<organism evidence="11 12">
    <name type="scientific">Pteropus vampyrus</name>
    <name type="common">Large flying fox</name>
    <dbReference type="NCBI Taxonomy" id="132908"/>
    <lineage>
        <taxon>Eukaryota</taxon>
        <taxon>Metazoa</taxon>
        <taxon>Chordata</taxon>
        <taxon>Craniata</taxon>
        <taxon>Vertebrata</taxon>
        <taxon>Euteleostomi</taxon>
        <taxon>Mammalia</taxon>
        <taxon>Eutheria</taxon>
        <taxon>Laurasiatheria</taxon>
        <taxon>Chiroptera</taxon>
        <taxon>Yinpterochiroptera</taxon>
        <taxon>Pteropodoidea</taxon>
        <taxon>Pteropodidae</taxon>
        <taxon>Pteropodinae</taxon>
        <taxon>Pteropus</taxon>
    </lineage>
</organism>
<dbReference type="KEGG" id="pvp:105288962"/>
<proteinExistence type="inferred from homology"/>
<comment type="subcellular location">
    <subcellularLocation>
        <location evidence="1">Membrane</location>
        <topology evidence="1">Multi-pass membrane protein</topology>
    </subcellularLocation>
</comment>
<feature type="transmembrane region" description="Helical" evidence="9">
    <location>
        <begin position="306"/>
        <end position="329"/>
    </location>
</feature>
<accession>A0A6P3PY76</accession>
<feature type="transmembrane region" description="Helical" evidence="9">
    <location>
        <begin position="735"/>
        <end position="755"/>
    </location>
</feature>
<dbReference type="GeneID" id="105288962"/>
<keyword evidence="5 9" id="KW-1133">Transmembrane helix</keyword>
<feature type="transmembrane region" description="Helical" evidence="9">
    <location>
        <begin position="440"/>
        <end position="460"/>
    </location>
</feature>
<name>A0A6P3PY76_PTEVA</name>
<dbReference type="OrthoDB" id="416618at2759"/>
<protein>
    <submittedName>
        <fullName evidence="12">SID1 transmembrane family member 1</fullName>
    </submittedName>
</protein>
<dbReference type="InterPro" id="IPR025958">
    <property type="entry name" value="SID1_TM_fam"/>
</dbReference>
<feature type="region of interest" description="Disordered" evidence="8">
    <location>
        <begin position="358"/>
        <end position="404"/>
    </location>
</feature>
<sequence length="820" mass="93333">MRGCPRLALLCALPWLLRAAAPGRPVQPPARRRDPRDPARGADFDRVYSGVVSLSTESIYSFNYTSQPGQVNAVRVYVNSSSENLDYPVLVVVRQQKGVLSWQVPLLFQGLYQKSYNYQEVSRTLCPSEATNETGPLEQLIFVDVASMAPLGAQYKLLVTKIKHFQLQTNVDFHFTASPSQPQYFLYKFPEDVNSVIIKVVSEMAYPCAVVSIQNINCPVYDLDHNVEFDGVYQSMTKKAAITLQKKDFPDEQFFVVFVIKPEDYACGGSFFTQEKKNQTWNLQRTKNLKVTIVPSIKESVFVKSILLSFLIFFSFYLGCLLIAFVHYIRFQRKSINGGFGSNDGSGNMTVSHPIAASTPEGSNYGAIDESNSSPGRQMSSSDGGKPCQSDTDSSVEESDFDTMPDIESDKNIIRTKMFLYLSDLSRKDRRIVSKKYKIYFWNIITIAVFYALPVIQLVITYQTVVNVTGNQDICYYNFLCAHPLGVLSAFNNILSNLGHVLLGFLFLLVVLRRDILHRRALEAKDIFAMEYGIPKHFGLFYAMGIALMMEGVLSACYHVCPNYSNFQFGLGFLSMLSRPQYPLVQFLLTYNHIEKYRLKLFQAKISNLLEQADVLRQHHPGPKSLSYMGVFWIISDKPSYHVVVSSADLGIFRRAAMVVYTDCIQQCSRPLYMDRMVLLIVGNLVNWSFALFGLIYRPRDFASYMLGIFICNLLLYLAFYIIMKLRSSEKVLPIPFFCIIATAVVWAAALYFFFQNLSSWEGTPAKSREKNRECILLDFFDDHDIWHFLSATALFFSFLVLLTLDDDLDVVRRDQIPVF</sequence>
<evidence type="ECO:0000313" key="11">
    <source>
        <dbReference type="Proteomes" id="UP000515202"/>
    </source>
</evidence>
<feature type="signal peptide" evidence="10">
    <location>
        <begin position="1"/>
        <end position="19"/>
    </location>
</feature>
<dbReference type="GO" id="GO:0003725">
    <property type="term" value="F:double-stranded RNA binding"/>
    <property type="evidence" value="ECO:0007669"/>
    <property type="project" value="TreeGrafter"/>
</dbReference>
<evidence type="ECO:0000256" key="2">
    <source>
        <dbReference type="ARBA" id="ARBA00006618"/>
    </source>
</evidence>
<evidence type="ECO:0000256" key="10">
    <source>
        <dbReference type="SAM" id="SignalP"/>
    </source>
</evidence>
<reference evidence="12" key="1">
    <citation type="submission" date="2025-08" db="UniProtKB">
        <authorList>
            <consortium name="RefSeq"/>
        </authorList>
    </citation>
    <scope>IDENTIFICATION</scope>
    <source>
        <tissue evidence="12">Kidney</tissue>
    </source>
</reference>
<dbReference type="RefSeq" id="XP_011353746.1">
    <property type="nucleotide sequence ID" value="XM_011355444.2"/>
</dbReference>
<feature type="transmembrane region" description="Helical" evidence="9">
    <location>
        <begin position="494"/>
        <end position="512"/>
    </location>
</feature>
<keyword evidence="7" id="KW-0325">Glycoprotein</keyword>
<feature type="chain" id="PRO_5027775479" evidence="10">
    <location>
        <begin position="20"/>
        <end position="820"/>
    </location>
</feature>
<feature type="compositionally biased region" description="Acidic residues" evidence="8">
    <location>
        <begin position="394"/>
        <end position="404"/>
    </location>
</feature>
<feature type="compositionally biased region" description="Polar residues" evidence="8">
    <location>
        <begin position="370"/>
        <end position="393"/>
    </location>
</feature>
<comment type="similarity">
    <text evidence="2">Belongs to the SID1 family.</text>
</comment>
<evidence type="ECO:0000256" key="5">
    <source>
        <dbReference type="ARBA" id="ARBA00022989"/>
    </source>
</evidence>
<keyword evidence="3 9" id="KW-0812">Transmembrane</keyword>
<dbReference type="GO" id="GO:0005764">
    <property type="term" value="C:lysosome"/>
    <property type="evidence" value="ECO:0007669"/>
    <property type="project" value="TreeGrafter"/>
</dbReference>
<feature type="transmembrane region" description="Helical" evidence="9">
    <location>
        <begin position="702"/>
        <end position="723"/>
    </location>
</feature>
<keyword evidence="4 10" id="KW-0732">Signal</keyword>